<name>A0AA40FBC0_9PEZI</name>
<accession>A0AA40FBC0</accession>
<proteinExistence type="predicted"/>
<comment type="caution">
    <text evidence="1">The sequence shown here is derived from an EMBL/GenBank/DDBJ whole genome shotgun (WGS) entry which is preliminary data.</text>
</comment>
<gene>
    <name evidence="1" type="ORF">B0T18DRAFT_425008</name>
</gene>
<reference evidence="1" key="1">
    <citation type="submission" date="2023-06" db="EMBL/GenBank/DDBJ databases">
        <title>Genome-scale phylogeny and comparative genomics of the fungal order Sordariales.</title>
        <authorList>
            <consortium name="Lawrence Berkeley National Laboratory"/>
            <person name="Hensen N."/>
            <person name="Bonometti L."/>
            <person name="Westerberg I."/>
            <person name="Brannstrom I.O."/>
            <person name="Guillou S."/>
            <person name="Cros-Aarteil S."/>
            <person name="Calhoun S."/>
            <person name="Haridas S."/>
            <person name="Kuo A."/>
            <person name="Mondo S."/>
            <person name="Pangilinan J."/>
            <person name="Riley R."/>
            <person name="LaButti K."/>
            <person name="Andreopoulos B."/>
            <person name="Lipzen A."/>
            <person name="Chen C."/>
            <person name="Yanf M."/>
            <person name="Daum C."/>
            <person name="Ng V."/>
            <person name="Clum A."/>
            <person name="Steindorff A."/>
            <person name="Ohm R."/>
            <person name="Martin F."/>
            <person name="Silar P."/>
            <person name="Natvig D."/>
            <person name="Lalanne C."/>
            <person name="Gautier V."/>
            <person name="Ament-velasquez S.L."/>
            <person name="Kruys A."/>
            <person name="Hutchinson M.I."/>
            <person name="Powell A.J."/>
            <person name="Barry K."/>
            <person name="Miller A.N."/>
            <person name="Grigoriev I.V."/>
            <person name="Debuchy R."/>
            <person name="Gladieux P."/>
            <person name="Thoren M.H."/>
            <person name="Johannesson H."/>
        </authorList>
    </citation>
    <scope>NUCLEOTIDE SEQUENCE</scope>
    <source>
        <strain evidence="1">SMH3187-1</strain>
    </source>
</reference>
<evidence type="ECO:0000313" key="2">
    <source>
        <dbReference type="Proteomes" id="UP001172155"/>
    </source>
</evidence>
<organism evidence="1 2">
    <name type="scientific">Schizothecium vesticola</name>
    <dbReference type="NCBI Taxonomy" id="314040"/>
    <lineage>
        <taxon>Eukaryota</taxon>
        <taxon>Fungi</taxon>
        <taxon>Dikarya</taxon>
        <taxon>Ascomycota</taxon>
        <taxon>Pezizomycotina</taxon>
        <taxon>Sordariomycetes</taxon>
        <taxon>Sordariomycetidae</taxon>
        <taxon>Sordariales</taxon>
        <taxon>Schizotheciaceae</taxon>
        <taxon>Schizothecium</taxon>
    </lineage>
</organism>
<sequence length="90" mass="9740">MSPIIARLAARRAANIAGRRQFSGMQNLRSFARSFEAHPFERLPVANNSQGADWGKQAKRVASQGAIFIPGMLLVLGWPALAKTGLDGHI</sequence>
<dbReference type="Proteomes" id="UP001172155">
    <property type="component" value="Unassembled WGS sequence"/>
</dbReference>
<evidence type="ECO:0000313" key="1">
    <source>
        <dbReference type="EMBL" id="KAK0754653.1"/>
    </source>
</evidence>
<keyword evidence="2" id="KW-1185">Reference proteome</keyword>
<protein>
    <submittedName>
        <fullName evidence="1">Uncharacterized protein</fullName>
    </submittedName>
</protein>
<dbReference type="AlphaFoldDB" id="A0AA40FBC0"/>
<dbReference type="EMBL" id="JAUKUD010000001">
    <property type="protein sequence ID" value="KAK0754653.1"/>
    <property type="molecule type" value="Genomic_DNA"/>
</dbReference>